<name>A0ABR1PX88_9PEZI</name>
<dbReference type="RefSeq" id="XP_066694391.1">
    <property type="nucleotide sequence ID" value="XM_066850248.1"/>
</dbReference>
<dbReference type="EMBL" id="JAQQWE010000009">
    <property type="protein sequence ID" value="KAK7941639.1"/>
    <property type="molecule type" value="Genomic_DNA"/>
</dbReference>
<dbReference type="Proteomes" id="UP001391051">
    <property type="component" value="Unassembled WGS sequence"/>
</dbReference>
<dbReference type="GeneID" id="92083310"/>
<gene>
    <name evidence="1" type="ORF">PG986_014026</name>
</gene>
<accession>A0ABR1PX88</accession>
<proteinExistence type="predicted"/>
<keyword evidence="2" id="KW-1185">Reference proteome</keyword>
<protein>
    <submittedName>
        <fullName evidence="1">Uncharacterized protein</fullName>
    </submittedName>
</protein>
<comment type="caution">
    <text evidence="1">The sequence shown here is derived from an EMBL/GenBank/DDBJ whole genome shotgun (WGS) entry which is preliminary data.</text>
</comment>
<organism evidence="1 2">
    <name type="scientific">Apiospora aurea</name>
    <dbReference type="NCBI Taxonomy" id="335848"/>
    <lineage>
        <taxon>Eukaryota</taxon>
        <taxon>Fungi</taxon>
        <taxon>Dikarya</taxon>
        <taxon>Ascomycota</taxon>
        <taxon>Pezizomycotina</taxon>
        <taxon>Sordariomycetes</taxon>
        <taxon>Xylariomycetidae</taxon>
        <taxon>Amphisphaeriales</taxon>
        <taxon>Apiosporaceae</taxon>
        <taxon>Apiospora</taxon>
    </lineage>
</organism>
<evidence type="ECO:0000313" key="1">
    <source>
        <dbReference type="EMBL" id="KAK7941639.1"/>
    </source>
</evidence>
<sequence length="188" mass="20682">MAGTRPCSATALTSAPACLSLVPRRGPNPVTETEECMQWYLVESADLEKMAITSYGTVIFYSSVERVLVASQQALNLGPMMLCGLENDGQIMVRARVWPFTPGRPWPDDGWDAATMIRECDLNMSPGISKSPDVWLDCIERYAPGYLGLEAEGDGMVCDCDHGRLKTTEVLENVDLEDDEVYPSPGRK</sequence>
<reference evidence="1 2" key="1">
    <citation type="submission" date="2023-01" db="EMBL/GenBank/DDBJ databases">
        <title>Analysis of 21 Apiospora genomes using comparative genomics revels a genus with tremendous synthesis potential of carbohydrate active enzymes and secondary metabolites.</title>
        <authorList>
            <person name="Sorensen T."/>
        </authorList>
    </citation>
    <scope>NUCLEOTIDE SEQUENCE [LARGE SCALE GENOMIC DNA]</scope>
    <source>
        <strain evidence="1 2">CBS 24483</strain>
    </source>
</reference>
<evidence type="ECO:0000313" key="2">
    <source>
        <dbReference type="Proteomes" id="UP001391051"/>
    </source>
</evidence>